<sequence length="637" mass="69281">MRSRLIIFSALLPIVPAQVITPPGPIVDSASYTAPATAKYNYVDALHKSFLFYWAQRSGTQPYDRLAWRTSSCQDCKGDYGEDLSGGWYEAANTMKWGGPFGFTVMQLAWNVVEFGDAMKAVGEYEEAVAWIKHGADYLLSVYSTSGGEERLVGVYGVSAAVVNGKTEDVDFGYFGPPEEYTQWAPFKYGRKAFYCVGSASVNKGCTDIAADYAAALAAAAVALRAVDAAFADRCVAMAKTIYNFGTKYQKSYQDPVFSDIGWTNYKEWYPSTGYSDELALASTWLYLATRDQTFLTQSQTYTTQTDITEYSWADKGIAAAILLHRETKNSTLLSRIDGYFKNLLPGGSIPRTPRGLVYLYKWGSLRYAANAAFLALTHAKNVGGSDAGGAARLKTFAMQQINYMLGDCGRSWLGGFGVDSPKLPYHKGSYNSFIDYPMFDIMKRGQDNAAIGTDFLYSRTPNRFVLYGALVGGPNQDDTYVDNREDYVFTEVTQDYNAAFSGALAGLIEHYGPANFGRASDCGLDLGWNHPGAIAGGRSKPVYASGDCYHTCDACSSSASPQVPQQPQQPNQPVNPGQSKPDSTLASSGGPLSINTNGVSSPWTEDKKSSGMGKSLAYNLVGVLALTIGLMMWFAM</sequence>
<dbReference type="Gene3D" id="1.50.10.10">
    <property type="match status" value="1"/>
</dbReference>
<dbReference type="GO" id="GO:0030245">
    <property type="term" value="P:cellulose catabolic process"/>
    <property type="evidence" value="ECO:0007669"/>
    <property type="project" value="UniProtKB-KW"/>
</dbReference>
<evidence type="ECO:0000256" key="7">
    <source>
        <dbReference type="ARBA" id="ARBA00023326"/>
    </source>
</evidence>
<dbReference type="EC" id="3.2.1.4" evidence="9"/>
<evidence type="ECO:0000256" key="2">
    <source>
        <dbReference type="ARBA" id="ARBA00007072"/>
    </source>
</evidence>
<evidence type="ECO:0000313" key="13">
    <source>
        <dbReference type="EMBL" id="KAJ3037324.1"/>
    </source>
</evidence>
<evidence type="ECO:0000256" key="9">
    <source>
        <dbReference type="RuleBase" id="RU361166"/>
    </source>
</evidence>
<evidence type="ECO:0000256" key="1">
    <source>
        <dbReference type="ARBA" id="ARBA00000966"/>
    </source>
</evidence>
<keyword evidence="5 8" id="KW-0119">Carbohydrate metabolism</keyword>
<feature type="transmembrane region" description="Helical" evidence="11">
    <location>
        <begin position="617"/>
        <end position="636"/>
    </location>
</feature>
<dbReference type="EMBL" id="JADGJD010001844">
    <property type="protein sequence ID" value="KAJ3037324.1"/>
    <property type="molecule type" value="Genomic_DNA"/>
</dbReference>
<evidence type="ECO:0000256" key="11">
    <source>
        <dbReference type="SAM" id="Phobius"/>
    </source>
</evidence>
<dbReference type="Proteomes" id="UP001212841">
    <property type="component" value="Unassembled WGS sequence"/>
</dbReference>
<feature type="signal peptide" evidence="9">
    <location>
        <begin position="1"/>
        <end position="17"/>
    </location>
</feature>
<protein>
    <recommendedName>
        <fullName evidence="9">Endoglucanase</fullName>
        <ecNumber evidence="9">3.2.1.4</ecNumber>
    </recommendedName>
</protein>
<keyword evidence="9" id="KW-0732">Signal</keyword>
<evidence type="ECO:0000256" key="10">
    <source>
        <dbReference type="SAM" id="MobiDB-lite"/>
    </source>
</evidence>
<dbReference type="InterPro" id="IPR001701">
    <property type="entry name" value="Glyco_hydro_9"/>
</dbReference>
<evidence type="ECO:0000256" key="8">
    <source>
        <dbReference type="PROSITE-ProRule" id="PRU10060"/>
    </source>
</evidence>
<dbReference type="GO" id="GO:0008810">
    <property type="term" value="F:cellulase activity"/>
    <property type="evidence" value="ECO:0007669"/>
    <property type="project" value="UniProtKB-EC"/>
</dbReference>
<comment type="similarity">
    <text evidence="2 8 9">Belongs to the glycosyl hydrolase 9 (cellulase E) family.</text>
</comment>
<feature type="active site" evidence="8">
    <location>
        <position position="492"/>
    </location>
</feature>
<feature type="chain" id="PRO_5041781781" description="Endoglucanase" evidence="9">
    <location>
        <begin position="18"/>
        <end position="637"/>
    </location>
</feature>
<dbReference type="AlphaFoldDB" id="A0AAD5S400"/>
<keyword evidence="6 8" id="KW-0326">Glycosidase</keyword>
<organism evidence="13 14">
    <name type="scientific">Rhizophlyctis rosea</name>
    <dbReference type="NCBI Taxonomy" id="64517"/>
    <lineage>
        <taxon>Eukaryota</taxon>
        <taxon>Fungi</taxon>
        <taxon>Fungi incertae sedis</taxon>
        <taxon>Chytridiomycota</taxon>
        <taxon>Chytridiomycota incertae sedis</taxon>
        <taxon>Chytridiomycetes</taxon>
        <taxon>Rhizophlyctidales</taxon>
        <taxon>Rhizophlyctidaceae</taxon>
        <taxon>Rhizophlyctis</taxon>
    </lineage>
</organism>
<feature type="compositionally biased region" description="Low complexity" evidence="10">
    <location>
        <begin position="562"/>
        <end position="577"/>
    </location>
</feature>
<gene>
    <name evidence="13" type="ORF">HK097_003550</name>
</gene>
<evidence type="ECO:0000256" key="3">
    <source>
        <dbReference type="ARBA" id="ARBA00022801"/>
    </source>
</evidence>
<comment type="catalytic activity">
    <reaction evidence="1 9">
        <text>Endohydrolysis of (1-&gt;4)-beta-D-glucosidic linkages in cellulose, lichenin and cereal beta-D-glucans.</text>
        <dbReference type="EC" id="3.2.1.4"/>
    </reaction>
</comment>
<keyword evidence="14" id="KW-1185">Reference proteome</keyword>
<feature type="compositionally biased region" description="Polar residues" evidence="10">
    <location>
        <begin position="594"/>
        <end position="604"/>
    </location>
</feature>
<evidence type="ECO:0000259" key="12">
    <source>
        <dbReference type="Pfam" id="PF00759"/>
    </source>
</evidence>
<evidence type="ECO:0000256" key="4">
    <source>
        <dbReference type="ARBA" id="ARBA00023001"/>
    </source>
</evidence>
<evidence type="ECO:0000256" key="5">
    <source>
        <dbReference type="ARBA" id="ARBA00023277"/>
    </source>
</evidence>
<dbReference type="SUPFAM" id="SSF48208">
    <property type="entry name" value="Six-hairpin glycosidases"/>
    <property type="match status" value="1"/>
</dbReference>
<keyword evidence="11" id="KW-1133">Transmembrane helix</keyword>
<feature type="active site" evidence="8">
    <location>
        <position position="483"/>
    </location>
</feature>
<reference evidence="13" key="1">
    <citation type="submission" date="2020-05" db="EMBL/GenBank/DDBJ databases">
        <title>Phylogenomic resolution of chytrid fungi.</title>
        <authorList>
            <person name="Stajich J.E."/>
            <person name="Amses K."/>
            <person name="Simmons R."/>
            <person name="Seto K."/>
            <person name="Myers J."/>
            <person name="Bonds A."/>
            <person name="Quandt C.A."/>
            <person name="Barry K."/>
            <person name="Liu P."/>
            <person name="Grigoriev I."/>
            <person name="Longcore J.E."/>
            <person name="James T.Y."/>
        </authorList>
    </citation>
    <scope>NUCLEOTIDE SEQUENCE</scope>
    <source>
        <strain evidence="13">JEL0318</strain>
    </source>
</reference>
<keyword evidence="4 9" id="KW-0136">Cellulose degradation</keyword>
<dbReference type="InterPro" id="IPR012341">
    <property type="entry name" value="6hp_glycosidase-like_sf"/>
</dbReference>
<comment type="caution">
    <text evidence="13">The sequence shown here is derived from an EMBL/GenBank/DDBJ whole genome shotgun (WGS) entry which is preliminary data.</text>
</comment>
<dbReference type="InterPro" id="IPR008928">
    <property type="entry name" value="6-hairpin_glycosidase_sf"/>
</dbReference>
<keyword evidence="7 8" id="KW-0624">Polysaccharide degradation</keyword>
<feature type="compositionally biased region" description="Polar residues" evidence="10">
    <location>
        <begin position="578"/>
        <end position="588"/>
    </location>
</feature>
<dbReference type="PROSITE" id="PS00698">
    <property type="entry name" value="GH9_3"/>
    <property type="match status" value="1"/>
</dbReference>
<evidence type="ECO:0000256" key="6">
    <source>
        <dbReference type="ARBA" id="ARBA00023295"/>
    </source>
</evidence>
<keyword evidence="3 8" id="KW-0378">Hydrolase</keyword>
<evidence type="ECO:0000313" key="14">
    <source>
        <dbReference type="Proteomes" id="UP001212841"/>
    </source>
</evidence>
<dbReference type="Pfam" id="PF00759">
    <property type="entry name" value="Glyco_hydro_9"/>
    <property type="match status" value="1"/>
</dbReference>
<keyword evidence="11" id="KW-0472">Membrane</keyword>
<feature type="domain" description="Glycoside hydrolase family 9" evidence="12">
    <location>
        <begin position="42"/>
        <end position="505"/>
    </location>
</feature>
<keyword evidence="11" id="KW-0812">Transmembrane</keyword>
<dbReference type="PANTHER" id="PTHR22298">
    <property type="entry name" value="ENDO-1,4-BETA-GLUCANASE"/>
    <property type="match status" value="1"/>
</dbReference>
<dbReference type="InterPro" id="IPR033126">
    <property type="entry name" value="Glyco_hydro_9_Asp/Glu_AS"/>
</dbReference>
<accession>A0AAD5S400</accession>
<name>A0AAD5S400_9FUNG</name>
<feature type="region of interest" description="Disordered" evidence="10">
    <location>
        <begin position="560"/>
        <end position="612"/>
    </location>
</feature>
<proteinExistence type="inferred from homology"/>